<protein>
    <recommendedName>
        <fullName evidence="4">Gastric mucin-like protein</fullName>
    </recommendedName>
</protein>
<feature type="compositionally biased region" description="Basic and acidic residues" evidence="1">
    <location>
        <begin position="534"/>
        <end position="547"/>
    </location>
</feature>
<dbReference type="OrthoDB" id="5401106at2759"/>
<dbReference type="AlphaFoldDB" id="A0A9P7YKU6"/>
<evidence type="ECO:0000313" key="3">
    <source>
        <dbReference type="Proteomes" id="UP000824998"/>
    </source>
</evidence>
<feature type="compositionally biased region" description="Acidic residues" evidence="1">
    <location>
        <begin position="512"/>
        <end position="523"/>
    </location>
</feature>
<feature type="region of interest" description="Disordered" evidence="1">
    <location>
        <begin position="919"/>
        <end position="967"/>
    </location>
</feature>
<accession>A0A9P7YKU6</accession>
<proteinExistence type="predicted"/>
<feature type="region of interest" description="Disordered" evidence="1">
    <location>
        <begin position="227"/>
        <end position="251"/>
    </location>
</feature>
<dbReference type="EMBL" id="MU251444">
    <property type="protein sequence ID" value="KAG9235022.1"/>
    <property type="molecule type" value="Genomic_DNA"/>
</dbReference>
<name>A0A9P7YKU6_9HELO</name>
<feature type="compositionally biased region" description="Polar residues" evidence="1">
    <location>
        <begin position="497"/>
        <end position="506"/>
    </location>
</feature>
<feature type="region of interest" description="Disordered" evidence="1">
    <location>
        <begin position="151"/>
        <end position="181"/>
    </location>
</feature>
<sequence length="1049" mass="116910">MEENTVEEQRYGKLVALEGDSDTISTQLRLLPPSQKIMVLRSFRDCLEPDSKRQPFDARTFIRDVYFAFIERMETARSFLKSSTTKQPRLVFMNGGSVCARTTCIAKISEKITNGDIQEAEDIFNQIAQYGVTYLLEETRKDDVGEEEELVDEVPQQNAPRDINAAQSAEPKVERLESPSARAMKAADALDRETAYLQNSRAGVYDPSHIPELHNGDAAAAEGACDIPDVQPDQEDSKVPESQQKSVAEQTTGDDIITIVLTVRDRRSMMPSRSLSMAKHERRLSFTARSSCYTLDDIADGDPEGEDPFLSMPPCPGVVYGEAELVDVQTAPDDKRIRKAKSVDGFYNDRPRRQESSHYIPELLRQTTSAFSLGNRSASIVGFRPKGFQTLPKKIFLRAPQTVIKRSSESTRTSSFASEKDVEAVGPLFVDRGHDTANITIEEEEYDEDYAEFEPVFPLVEDLVIQVNDGQSNEVTDSVIRSYKNGSYPMIPPLPESVSTRTSSLRPIQHQEEEDDADQEDNGSEPSCNYGLRPETDHPSYESRHSYDPYSSNERPVSGMDHLQPPKKTFLHADRSLPTPGIHSDTFSPKQPSDESAIELAKKFIEFSTADSIGTIVLQDSLRSLLSVHLPAGDDGYSQYSFSMSPESNRLWKPVFRNDDHTSRRNEGKTVDQIICLGCENGVRKDFFNKISGHIERFGMKEDGIGRSSKIDITYLIANMMQSYCSLPLTIQSTFNPLSEPTILASMLIPQIEAYLASNTRTRLLILYYPENHLPTVYALRQLIGADILKVAGVINSLSFDPPSSVIRPCTPISKYSSDFHLDEAARLRQKTSYAAPLRTLDRKSCFASSATSPRPLSDQKSLSTTVSYSKANYLLTSTATDTEVTIFLSEIWQSLMEKSPFYNPEPRAEPMIVEKLLTNSPNSTPVPCMAKNPITGTTSRPRTPNRSSSSNSFNRSSNTSPAKTSYISSIESKLSTTCSAKPAMDGNWENFYVGDEDSDDDEYDKMILGRKHAKIVPEVIKTGPNARGMDGIGGKKNRHKALKWLGLA</sequence>
<comment type="caution">
    <text evidence="2">The sequence shown here is derived from an EMBL/GenBank/DDBJ whole genome shotgun (WGS) entry which is preliminary data.</text>
</comment>
<keyword evidence="3" id="KW-1185">Reference proteome</keyword>
<evidence type="ECO:0000313" key="2">
    <source>
        <dbReference type="EMBL" id="KAG9235022.1"/>
    </source>
</evidence>
<gene>
    <name evidence="2" type="ORF">BJ875DRAFT_483635</name>
</gene>
<evidence type="ECO:0008006" key="4">
    <source>
        <dbReference type="Google" id="ProtNLM"/>
    </source>
</evidence>
<feature type="compositionally biased region" description="Low complexity" evidence="1">
    <location>
        <begin position="938"/>
        <end position="962"/>
    </location>
</feature>
<evidence type="ECO:0000256" key="1">
    <source>
        <dbReference type="SAM" id="MobiDB-lite"/>
    </source>
</evidence>
<feature type="region of interest" description="Disordered" evidence="1">
    <location>
        <begin position="484"/>
        <end position="562"/>
    </location>
</feature>
<dbReference type="Proteomes" id="UP000824998">
    <property type="component" value="Unassembled WGS sequence"/>
</dbReference>
<organism evidence="2 3">
    <name type="scientific">Amylocarpus encephaloides</name>
    <dbReference type="NCBI Taxonomy" id="45428"/>
    <lineage>
        <taxon>Eukaryota</taxon>
        <taxon>Fungi</taxon>
        <taxon>Dikarya</taxon>
        <taxon>Ascomycota</taxon>
        <taxon>Pezizomycotina</taxon>
        <taxon>Leotiomycetes</taxon>
        <taxon>Helotiales</taxon>
        <taxon>Helotiales incertae sedis</taxon>
        <taxon>Amylocarpus</taxon>
    </lineage>
</organism>
<reference evidence="2" key="1">
    <citation type="journal article" date="2021" name="IMA Fungus">
        <title>Genomic characterization of three marine fungi, including Emericellopsis atlantica sp. nov. with signatures of a generalist lifestyle and marine biomass degradation.</title>
        <authorList>
            <person name="Hagestad O.C."/>
            <person name="Hou L."/>
            <person name="Andersen J.H."/>
            <person name="Hansen E.H."/>
            <person name="Altermark B."/>
            <person name="Li C."/>
            <person name="Kuhnert E."/>
            <person name="Cox R.J."/>
            <person name="Crous P.W."/>
            <person name="Spatafora J.W."/>
            <person name="Lail K."/>
            <person name="Amirebrahimi M."/>
            <person name="Lipzen A."/>
            <person name="Pangilinan J."/>
            <person name="Andreopoulos W."/>
            <person name="Hayes R.D."/>
            <person name="Ng V."/>
            <person name="Grigoriev I.V."/>
            <person name="Jackson S.A."/>
            <person name="Sutton T.D.S."/>
            <person name="Dobson A.D.W."/>
            <person name="Rama T."/>
        </authorList>
    </citation>
    <scope>NUCLEOTIDE SEQUENCE</scope>
    <source>
        <strain evidence="2">TRa018bII</strain>
    </source>
</reference>
<feature type="compositionally biased region" description="Polar residues" evidence="1">
    <location>
        <begin position="240"/>
        <end position="251"/>
    </location>
</feature>